<dbReference type="PRINTS" id="PR00081">
    <property type="entry name" value="GDHRDH"/>
</dbReference>
<dbReference type="GO" id="GO:0016491">
    <property type="term" value="F:oxidoreductase activity"/>
    <property type="evidence" value="ECO:0007669"/>
    <property type="project" value="UniProtKB-KW"/>
</dbReference>
<dbReference type="SUPFAM" id="SSF51735">
    <property type="entry name" value="NAD(P)-binding Rossmann-fold domains"/>
    <property type="match status" value="1"/>
</dbReference>
<dbReference type="InterPro" id="IPR002347">
    <property type="entry name" value="SDR_fam"/>
</dbReference>
<dbReference type="AlphaFoldDB" id="A0A971IDZ2"/>
<dbReference type="InterPro" id="IPR036291">
    <property type="entry name" value="NAD(P)-bd_dom_sf"/>
</dbReference>
<dbReference type="PRINTS" id="PR00080">
    <property type="entry name" value="SDRFAMILY"/>
</dbReference>
<dbReference type="RefSeq" id="WP_273174586.1">
    <property type="nucleotide sequence ID" value="NZ_JAAXZR010000027.1"/>
</dbReference>
<protein>
    <submittedName>
        <fullName evidence="4">SDR family oxidoreductase</fullName>
    </submittedName>
</protein>
<gene>
    <name evidence="4" type="ORF">GXW98_09045</name>
</gene>
<keyword evidence="2" id="KW-0560">Oxidoreductase</keyword>
<dbReference type="Gene3D" id="3.40.50.720">
    <property type="entry name" value="NAD(P)-binding Rossmann-like Domain"/>
    <property type="match status" value="1"/>
</dbReference>
<dbReference type="Pfam" id="PF00106">
    <property type="entry name" value="adh_short"/>
    <property type="match status" value="1"/>
</dbReference>
<evidence type="ECO:0000313" key="4">
    <source>
        <dbReference type="EMBL" id="NLT80408.1"/>
    </source>
</evidence>
<dbReference type="PANTHER" id="PTHR43477:SF1">
    <property type="entry name" value="DIHYDROANTICAPSIN 7-DEHYDROGENASE"/>
    <property type="match status" value="1"/>
</dbReference>
<dbReference type="Proteomes" id="UP000767327">
    <property type="component" value="Unassembled WGS sequence"/>
</dbReference>
<comment type="similarity">
    <text evidence="1 3">Belongs to the short-chain dehydrogenases/reductases (SDR) family.</text>
</comment>
<dbReference type="EMBL" id="JAAXZR010000027">
    <property type="protein sequence ID" value="NLT80408.1"/>
    <property type="molecule type" value="Genomic_DNA"/>
</dbReference>
<evidence type="ECO:0000256" key="3">
    <source>
        <dbReference type="RuleBase" id="RU000363"/>
    </source>
</evidence>
<accession>A0A971IDZ2</accession>
<evidence type="ECO:0000313" key="5">
    <source>
        <dbReference type="Proteomes" id="UP000767327"/>
    </source>
</evidence>
<reference evidence="4" key="1">
    <citation type="journal article" date="2020" name="Biotechnol. Biofuels">
        <title>New insights from the biogas microbiome by comprehensive genome-resolved metagenomics of nearly 1600 species originating from multiple anaerobic digesters.</title>
        <authorList>
            <person name="Campanaro S."/>
            <person name="Treu L."/>
            <person name="Rodriguez-R L.M."/>
            <person name="Kovalovszki A."/>
            <person name="Ziels R.M."/>
            <person name="Maus I."/>
            <person name="Zhu X."/>
            <person name="Kougias P.G."/>
            <person name="Basile A."/>
            <person name="Luo G."/>
            <person name="Schluter A."/>
            <person name="Konstantinidis K.T."/>
            <person name="Angelidaki I."/>
        </authorList>
    </citation>
    <scope>NUCLEOTIDE SEQUENCE</scope>
    <source>
        <strain evidence="4">AS01afH2WH_6</strain>
    </source>
</reference>
<sequence length="248" mass="25684">MSMGTRFDNQTIIVTGAGSGIGKATTERLLDEGGRVIATDISPQRLEDLTASHPRAKLETLAGDICDETVIDGIVNLAGSHIDGLVNNAGITDGFLPNAEVDNATWDRVLAVNMTAVMKLSRAVLPIMLDAGKGSIVNVSSEAATRLAAGVAYTATKYAVIGITKNNAAFYTRKGVRTNAVLPGGVVTNIEAPFKSEYAMEVLGQAFSMAPAPASAEQLAAAITWLLSDDSANVSGSVVNSDGGWSTL</sequence>
<proteinExistence type="inferred from homology"/>
<reference evidence="4" key="2">
    <citation type="submission" date="2020-01" db="EMBL/GenBank/DDBJ databases">
        <authorList>
            <person name="Campanaro S."/>
        </authorList>
    </citation>
    <scope>NUCLEOTIDE SEQUENCE</scope>
    <source>
        <strain evidence="4">AS01afH2WH_6</strain>
    </source>
</reference>
<evidence type="ECO:0000256" key="1">
    <source>
        <dbReference type="ARBA" id="ARBA00006484"/>
    </source>
</evidence>
<comment type="caution">
    <text evidence="4">The sequence shown here is derived from an EMBL/GenBank/DDBJ whole genome shotgun (WGS) entry which is preliminary data.</text>
</comment>
<dbReference type="CDD" id="cd05233">
    <property type="entry name" value="SDR_c"/>
    <property type="match status" value="1"/>
</dbReference>
<evidence type="ECO:0000256" key="2">
    <source>
        <dbReference type="ARBA" id="ARBA00023002"/>
    </source>
</evidence>
<name>A0A971IDZ2_9BIFI</name>
<dbReference type="InterPro" id="IPR051122">
    <property type="entry name" value="SDR_DHRS6-like"/>
</dbReference>
<dbReference type="PANTHER" id="PTHR43477">
    <property type="entry name" value="DIHYDROANTICAPSIN 7-DEHYDROGENASE"/>
    <property type="match status" value="1"/>
</dbReference>
<organism evidence="4 5">
    <name type="scientific">Bifidobacterium crudilactis</name>
    <dbReference type="NCBI Taxonomy" id="327277"/>
    <lineage>
        <taxon>Bacteria</taxon>
        <taxon>Bacillati</taxon>
        <taxon>Actinomycetota</taxon>
        <taxon>Actinomycetes</taxon>
        <taxon>Bifidobacteriales</taxon>
        <taxon>Bifidobacteriaceae</taxon>
        <taxon>Bifidobacterium</taxon>
    </lineage>
</organism>